<evidence type="ECO:0000313" key="1">
    <source>
        <dbReference type="EMBL" id="EMB15471.1"/>
    </source>
</evidence>
<evidence type="ECO:0000313" key="2">
    <source>
        <dbReference type="Proteomes" id="UP000011529"/>
    </source>
</evidence>
<dbReference type="PATRIC" id="fig|1263867.3.peg.4093"/>
<proteinExistence type="predicted"/>
<dbReference type="Proteomes" id="UP000011529">
    <property type="component" value="Unassembled WGS sequence"/>
</dbReference>
<reference evidence="1" key="1">
    <citation type="submission" date="2012-11" db="EMBL/GenBank/DDBJ databases">
        <title>Permanent draft genomes of Rhodopirellula europaea strain SH398 and 6C.</title>
        <authorList>
            <person name="Richter M."/>
            <person name="Richter-Heitmann T."/>
            <person name="Frank C."/>
            <person name="Harder J."/>
            <person name="Glockner F.O."/>
        </authorList>
    </citation>
    <scope>NUCLEOTIDE SEQUENCE</scope>
    <source>
        <strain evidence="1">6C</strain>
    </source>
</reference>
<name>M2A5J2_9BACT</name>
<sequence>MRSAIRDVVNRPDSFGRIGGDFRGALVDRFPYVVVFASDDGVPSIYGLRHAASDQADWFDRTMP</sequence>
<comment type="caution">
    <text evidence="1">The sequence shown here is derived from an EMBL/GenBank/DDBJ whole genome shotgun (WGS) entry which is preliminary data.</text>
</comment>
<keyword evidence="2" id="KW-1185">Reference proteome</keyword>
<gene>
    <name evidence="1" type="ORF">RE6C_03830</name>
</gene>
<organism evidence="1 2">
    <name type="scientific">Rhodopirellula europaea 6C</name>
    <dbReference type="NCBI Taxonomy" id="1263867"/>
    <lineage>
        <taxon>Bacteria</taxon>
        <taxon>Pseudomonadati</taxon>
        <taxon>Planctomycetota</taxon>
        <taxon>Planctomycetia</taxon>
        <taxon>Pirellulales</taxon>
        <taxon>Pirellulaceae</taxon>
        <taxon>Rhodopirellula</taxon>
    </lineage>
</organism>
<dbReference type="EMBL" id="ANMO01000173">
    <property type="protein sequence ID" value="EMB15471.1"/>
    <property type="molecule type" value="Genomic_DNA"/>
</dbReference>
<dbReference type="AlphaFoldDB" id="M2A5J2"/>
<reference evidence="1" key="2">
    <citation type="journal article" date="2013" name="Mar. Genomics">
        <title>Expression of sulfatases in Rhodopirellula baltica and the diversity of sulfatases in the genus Rhodopirellula.</title>
        <authorList>
            <person name="Wegner C.E."/>
            <person name="Richter-Heitmann T."/>
            <person name="Klindworth A."/>
            <person name="Klockow C."/>
            <person name="Richter M."/>
            <person name="Achstetter T."/>
            <person name="Glockner F.O."/>
            <person name="Harder J."/>
        </authorList>
    </citation>
    <scope>NUCLEOTIDE SEQUENCE [LARGE SCALE GENOMIC DNA]</scope>
    <source>
        <strain evidence="1">6C</strain>
    </source>
</reference>
<protein>
    <recommendedName>
        <fullName evidence="3">Type II toxin-antitoxin system RelE/ParE family toxin</fullName>
    </recommendedName>
</protein>
<evidence type="ECO:0008006" key="3">
    <source>
        <dbReference type="Google" id="ProtNLM"/>
    </source>
</evidence>
<accession>M2A5J2</accession>